<sequence length="100" mass="11428">MSRGDERDARNRARVSSEAWCRGRDASTSFLRSSQESKEPGSPEAPMKQRRDGKLQRAANDGCKARIRRGGFARVCRLREQENKSAWDRSGSQTWSWPEV</sequence>
<dbReference type="Proteomes" id="UP000707071">
    <property type="component" value="Unassembled WGS sequence"/>
</dbReference>
<proteinExistence type="predicted"/>
<evidence type="ECO:0000313" key="2">
    <source>
        <dbReference type="EMBL" id="KAG6301014.1"/>
    </source>
</evidence>
<gene>
    <name evidence="2" type="ORF">E4U09_006029</name>
</gene>
<evidence type="ECO:0000313" key="3">
    <source>
        <dbReference type="Proteomes" id="UP000707071"/>
    </source>
</evidence>
<feature type="region of interest" description="Disordered" evidence="1">
    <location>
        <begin position="25"/>
        <end position="61"/>
    </location>
</feature>
<keyword evidence="3" id="KW-1185">Reference proteome</keyword>
<organism evidence="2 3">
    <name type="scientific">Claviceps aff. purpurea</name>
    <dbReference type="NCBI Taxonomy" id="1967640"/>
    <lineage>
        <taxon>Eukaryota</taxon>
        <taxon>Fungi</taxon>
        <taxon>Dikarya</taxon>
        <taxon>Ascomycota</taxon>
        <taxon>Pezizomycotina</taxon>
        <taxon>Sordariomycetes</taxon>
        <taxon>Hypocreomycetidae</taxon>
        <taxon>Hypocreales</taxon>
        <taxon>Clavicipitaceae</taxon>
        <taxon>Claviceps</taxon>
    </lineage>
</organism>
<protein>
    <submittedName>
        <fullName evidence="2">Uncharacterized protein</fullName>
    </submittedName>
</protein>
<name>A0A9P7QNW1_9HYPO</name>
<dbReference type="EMBL" id="SRRH01000053">
    <property type="protein sequence ID" value="KAG6301014.1"/>
    <property type="molecule type" value="Genomic_DNA"/>
</dbReference>
<accession>A0A9P7QNW1</accession>
<feature type="compositionally biased region" description="Basic and acidic residues" evidence="1">
    <location>
        <begin position="35"/>
        <end position="55"/>
    </location>
</feature>
<reference evidence="2 3" key="1">
    <citation type="journal article" date="2020" name="bioRxiv">
        <title>Whole genome comparisons of ergot fungi reveals the divergence and evolution of species within the genus Claviceps are the result of varying mechanisms driving genome evolution and host range expansion.</title>
        <authorList>
            <person name="Wyka S.A."/>
            <person name="Mondo S.J."/>
            <person name="Liu M."/>
            <person name="Dettman J."/>
            <person name="Nalam V."/>
            <person name="Broders K.D."/>
        </authorList>
    </citation>
    <scope>NUCLEOTIDE SEQUENCE [LARGE SCALE GENOMIC DNA]</scope>
    <source>
        <strain evidence="2 3">Clav52</strain>
    </source>
</reference>
<comment type="caution">
    <text evidence="2">The sequence shown here is derived from an EMBL/GenBank/DDBJ whole genome shotgun (WGS) entry which is preliminary data.</text>
</comment>
<dbReference type="AlphaFoldDB" id="A0A9P7QNW1"/>
<evidence type="ECO:0000256" key="1">
    <source>
        <dbReference type="SAM" id="MobiDB-lite"/>
    </source>
</evidence>